<dbReference type="InterPro" id="IPR037523">
    <property type="entry name" value="VOC_core"/>
</dbReference>
<dbReference type="InterPro" id="IPR029068">
    <property type="entry name" value="Glyas_Bleomycin-R_OHBP_Dase"/>
</dbReference>
<dbReference type="InterPro" id="IPR052164">
    <property type="entry name" value="Anthracycline_SecMetBiosynth"/>
</dbReference>
<evidence type="ECO:0000313" key="3">
    <source>
        <dbReference type="Proteomes" id="UP001237448"/>
    </source>
</evidence>
<accession>A0ABU0F9F6</accession>
<evidence type="ECO:0000259" key="1">
    <source>
        <dbReference type="PROSITE" id="PS51819"/>
    </source>
</evidence>
<feature type="domain" description="VOC" evidence="1">
    <location>
        <begin position="7"/>
        <end position="124"/>
    </location>
</feature>
<dbReference type="PANTHER" id="PTHR33993:SF14">
    <property type="entry name" value="GB|AAF24581.1"/>
    <property type="match status" value="1"/>
</dbReference>
<dbReference type="Gene3D" id="3.10.180.10">
    <property type="entry name" value="2,3-Dihydroxybiphenyl 1,2-Dioxygenase, domain 1"/>
    <property type="match status" value="2"/>
</dbReference>
<dbReference type="InterPro" id="IPR004360">
    <property type="entry name" value="Glyas_Fos-R_dOase_dom"/>
</dbReference>
<name>A0ABU0F9F6_9HYPH</name>
<organism evidence="2 3">
    <name type="scientific">Labrys monachus</name>
    <dbReference type="NCBI Taxonomy" id="217067"/>
    <lineage>
        <taxon>Bacteria</taxon>
        <taxon>Pseudomonadati</taxon>
        <taxon>Pseudomonadota</taxon>
        <taxon>Alphaproteobacteria</taxon>
        <taxon>Hyphomicrobiales</taxon>
        <taxon>Xanthobacteraceae</taxon>
        <taxon>Labrys</taxon>
    </lineage>
</organism>
<protein>
    <submittedName>
        <fullName evidence="2">Enzyme related to lactoylglutathione lyase</fullName>
    </submittedName>
</protein>
<proteinExistence type="predicted"/>
<dbReference type="SUPFAM" id="SSF54593">
    <property type="entry name" value="Glyoxalase/Bleomycin resistance protein/Dihydroxybiphenyl dioxygenase"/>
    <property type="match status" value="2"/>
</dbReference>
<dbReference type="GO" id="GO:0016829">
    <property type="term" value="F:lyase activity"/>
    <property type="evidence" value="ECO:0007669"/>
    <property type="project" value="UniProtKB-KW"/>
</dbReference>
<keyword evidence="2" id="KW-0456">Lyase</keyword>
<dbReference type="PANTHER" id="PTHR33993">
    <property type="entry name" value="GLYOXALASE-RELATED"/>
    <property type="match status" value="1"/>
</dbReference>
<dbReference type="Proteomes" id="UP001237448">
    <property type="component" value="Unassembled WGS sequence"/>
</dbReference>
<sequence>MSEIAGTFVWYELMTSDMKAAEAFYRDVIGWDAADSGLPGMSYTLFSANGTPVCGLTTVQADAAAMGARPGWIGYVGADDVDATAARIEELGGKVLRAPDDIPGIGRFAVAADPHGAVFCLFKGQGEGPAMPAMGTPGHFGWRELHAGDGPAAFDFYAELFGWTKGAAMDMGPMGVYQIFGRNGVDLGGIMTKAPHIPMPFWLYYVHVADIDAAGARVAAKGGQVVFGPQEVPGGLWILQCRDPQGEMFALVGARG</sequence>
<keyword evidence="3" id="KW-1185">Reference proteome</keyword>
<dbReference type="EMBL" id="JAUSVK010000001">
    <property type="protein sequence ID" value="MDQ0390779.1"/>
    <property type="molecule type" value="Genomic_DNA"/>
</dbReference>
<evidence type="ECO:0000313" key="2">
    <source>
        <dbReference type="EMBL" id="MDQ0390779.1"/>
    </source>
</evidence>
<dbReference type="PROSITE" id="PS51819">
    <property type="entry name" value="VOC"/>
    <property type="match status" value="2"/>
</dbReference>
<reference evidence="2 3" key="1">
    <citation type="submission" date="2023-07" db="EMBL/GenBank/DDBJ databases">
        <title>Genomic Encyclopedia of Type Strains, Phase IV (KMG-IV): sequencing the most valuable type-strain genomes for metagenomic binning, comparative biology and taxonomic classification.</title>
        <authorList>
            <person name="Goeker M."/>
        </authorList>
    </citation>
    <scope>NUCLEOTIDE SEQUENCE [LARGE SCALE GENOMIC DNA]</scope>
    <source>
        <strain evidence="2 3">DSM 5896</strain>
    </source>
</reference>
<gene>
    <name evidence="2" type="ORF">J3R73_000571</name>
</gene>
<dbReference type="Pfam" id="PF00903">
    <property type="entry name" value="Glyoxalase"/>
    <property type="match status" value="2"/>
</dbReference>
<dbReference type="CDD" id="cd07247">
    <property type="entry name" value="SgaA_N_like"/>
    <property type="match status" value="2"/>
</dbReference>
<feature type="domain" description="VOC" evidence="1">
    <location>
        <begin position="139"/>
        <end position="254"/>
    </location>
</feature>
<comment type="caution">
    <text evidence="2">The sequence shown here is derived from an EMBL/GenBank/DDBJ whole genome shotgun (WGS) entry which is preliminary data.</text>
</comment>